<dbReference type="Proteomes" id="UP000249065">
    <property type="component" value="Unassembled WGS sequence"/>
</dbReference>
<proteinExistence type="inferred from homology"/>
<keyword evidence="2" id="KW-0560">Oxidoreductase</keyword>
<gene>
    <name evidence="6" type="ORF">DOO78_03465</name>
</gene>
<dbReference type="OrthoDB" id="7375193at2"/>
<evidence type="ECO:0000256" key="5">
    <source>
        <dbReference type="ARBA" id="ARBA00023221"/>
    </source>
</evidence>
<evidence type="ECO:0000256" key="1">
    <source>
        <dbReference type="ARBA" id="ARBA00006484"/>
    </source>
</evidence>
<dbReference type="FunFam" id="3.40.50.720:FF:000084">
    <property type="entry name" value="Short-chain dehydrogenase reductase"/>
    <property type="match status" value="1"/>
</dbReference>
<evidence type="ECO:0000313" key="7">
    <source>
        <dbReference type="Proteomes" id="UP000249065"/>
    </source>
</evidence>
<keyword evidence="4" id="KW-0443">Lipid metabolism</keyword>
<keyword evidence="5" id="KW-0753">Steroid metabolism</keyword>
<keyword evidence="3" id="KW-0520">NAD</keyword>
<dbReference type="Pfam" id="PF13561">
    <property type="entry name" value="adh_short_C2"/>
    <property type="match status" value="1"/>
</dbReference>
<keyword evidence="7" id="KW-1185">Reference proteome</keyword>
<dbReference type="PANTHER" id="PTHR43180">
    <property type="entry name" value="3-OXOACYL-(ACYL-CARRIER-PROTEIN) REDUCTASE (AFU_ORTHOLOGUE AFUA_6G11210)"/>
    <property type="match status" value="1"/>
</dbReference>
<comment type="caution">
    <text evidence="6">The sequence shown here is derived from an EMBL/GenBank/DDBJ whole genome shotgun (WGS) entry which is preliminary data.</text>
</comment>
<dbReference type="GO" id="GO:0016491">
    <property type="term" value="F:oxidoreductase activity"/>
    <property type="evidence" value="ECO:0007669"/>
    <property type="project" value="UniProtKB-KW"/>
</dbReference>
<dbReference type="SUPFAM" id="SSF51735">
    <property type="entry name" value="NAD(P)-binding Rossmann-fold domains"/>
    <property type="match status" value="1"/>
</dbReference>
<reference evidence="7" key="1">
    <citation type="submission" date="2018-06" db="EMBL/GenBank/DDBJ databases">
        <authorList>
            <person name="Khan S.A."/>
        </authorList>
    </citation>
    <scope>NUCLEOTIDE SEQUENCE [LARGE SCALE GENOMIC DNA]</scope>
    <source>
        <strain evidence="7">DB-1506</strain>
    </source>
</reference>
<comment type="similarity">
    <text evidence="1">Belongs to the short-chain dehydrogenases/reductases (SDR) family.</text>
</comment>
<dbReference type="GO" id="GO:0008202">
    <property type="term" value="P:steroid metabolic process"/>
    <property type="evidence" value="ECO:0007669"/>
    <property type="project" value="UniProtKB-KW"/>
</dbReference>
<evidence type="ECO:0000256" key="4">
    <source>
        <dbReference type="ARBA" id="ARBA00023098"/>
    </source>
</evidence>
<name>A0A327MC01_9PROT</name>
<dbReference type="PANTHER" id="PTHR43180:SF28">
    <property type="entry name" value="NAD(P)-BINDING ROSSMANN-FOLD SUPERFAMILY PROTEIN"/>
    <property type="match status" value="1"/>
</dbReference>
<dbReference type="PRINTS" id="PR00080">
    <property type="entry name" value="SDRFAMILY"/>
</dbReference>
<dbReference type="NCBIfam" id="NF005559">
    <property type="entry name" value="PRK07231.1"/>
    <property type="match status" value="1"/>
</dbReference>
<dbReference type="InterPro" id="IPR002347">
    <property type="entry name" value="SDR_fam"/>
</dbReference>
<sequence length="250" mass="26018">MRVANKVALVTGAASGMGAATARLLAREGARVAVADMLEAEGQSVVAEIEKAGGTARFLRLDVAEEEQWEAAVAEVTGAWGRLDILVNNAGISGSNTNNLYDTALWDRIMAVNARGVFLGVKHGVAVMRQGGGGSIINLSSISGVVGQQRIHCAYNASKAAVRLLTKSVAVQEGAAGIRVNSVHPGLMPPMRTSGATADPVFRAKMLNHVPLGRTGEVDEVAYAILFLASDESAYMTGTELHVDGGYLAC</sequence>
<dbReference type="InterPro" id="IPR020904">
    <property type="entry name" value="Sc_DH/Rdtase_CS"/>
</dbReference>
<protein>
    <submittedName>
        <fullName evidence="6">Cyclopentanol dehydrogenase</fullName>
    </submittedName>
</protein>
<evidence type="ECO:0000256" key="2">
    <source>
        <dbReference type="ARBA" id="ARBA00023002"/>
    </source>
</evidence>
<dbReference type="PROSITE" id="PS00061">
    <property type="entry name" value="ADH_SHORT"/>
    <property type="match status" value="1"/>
</dbReference>
<dbReference type="RefSeq" id="WP_111468344.1">
    <property type="nucleotide sequence ID" value="NZ_QLIX01000002.1"/>
</dbReference>
<accession>A0A327MC01</accession>
<dbReference type="EMBL" id="QLIX01000002">
    <property type="protein sequence ID" value="RAI60159.1"/>
    <property type="molecule type" value="Genomic_DNA"/>
</dbReference>
<organism evidence="6 7">
    <name type="scientific">Roseicella frigidaeris</name>
    <dbReference type="NCBI Taxonomy" id="2230885"/>
    <lineage>
        <taxon>Bacteria</taxon>
        <taxon>Pseudomonadati</taxon>
        <taxon>Pseudomonadota</taxon>
        <taxon>Alphaproteobacteria</taxon>
        <taxon>Acetobacterales</taxon>
        <taxon>Roseomonadaceae</taxon>
        <taxon>Roseicella</taxon>
    </lineage>
</organism>
<dbReference type="AlphaFoldDB" id="A0A327MC01"/>
<evidence type="ECO:0000313" key="6">
    <source>
        <dbReference type="EMBL" id="RAI60159.1"/>
    </source>
</evidence>
<evidence type="ECO:0000256" key="3">
    <source>
        <dbReference type="ARBA" id="ARBA00023027"/>
    </source>
</evidence>
<dbReference type="InterPro" id="IPR036291">
    <property type="entry name" value="NAD(P)-bd_dom_sf"/>
</dbReference>
<dbReference type="PRINTS" id="PR00081">
    <property type="entry name" value="GDHRDH"/>
</dbReference>
<dbReference type="Gene3D" id="3.40.50.720">
    <property type="entry name" value="NAD(P)-binding Rossmann-like Domain"/>
    <property type="match status" value="1"/>
</dbReference>